<sequence>MFEQFKHLIEQLFGVFDDSGATRGFEQVFDPATSRPLR</sequence>
<dbReference type="AlphaFoldDB" id="A0A7Y9H126"/>
<keyword evidence="2" id="KW-1185">Reference proteome</keyword>
<name>A0A7Y9H126_9ACTN</name>
<dbReference type="EMBL" id="JACCBW010000001">
    <property type="protein sequence ID" value="NYE35671.1"/>
    <property type="molecule type" value="Genomic_DNA"/>
</dbReference>
<comment type="caution">
    <text evidence="1">The sequence shown here is derived from an EMBL/GenBank/DDBJ whole genome shotgun (WGS) entry which is preliminary data.</text>
</comment>
<reference evidence="1 2" key="1">
    <citation type="submission" date="2020-07" db="EMBL/GenBank/DDBJ databases">
        <authorList>
            <person name="Partida-Martinez L."/>
            <person name="Huntemann M."/>
            <person name="Clum A."/>
            <person name="Wang J."/>
            <person name="Palaniappan K."/>
            <person name="Ritter S."/>
            <person name="Chen I.-M."/>
            <person name="Stamatis D."/>
            <person name="Reddy T."/>
            <person name="O'Malley R."/>
            <person name="Daum C."/>
            <person name="Shapiro N."/>
            <person name="Ivanova N."/>
            <person name="Kyrpides N."/>
            <person name="Woyke T."/>
        </authorList>
    </citation>
    <scope>NUCLEOTIDE SEQUENCE [LARGE SCALE GENOMIC DNA]</scope>
    <source>
        <strain evidence="1 2">AT2.17</strain>
    </source>
</reference>
<organism evidence="1 2">
    <name type="scientific">Nocardioides cavernae</name>
    <dbReference type="NCBI Taxonomy" id="1921566"/>
    <lineage>
        <taxon>Bacteria</taxon>
        <taxon>Bacillati</taxon>
        <taxon>Actinomycetota</taxon>
        <taxon>Actinomycetes</taxon>
        <taxon>Propionibacteriales</taxon>
        <taxon>Nocardioidaceae</taxon>
        <taxon>Nocardioides</taxon>
    </lineage>
</organism>
<proteinExistence type="predicted"/>
<reference evidence="1 2" key="2">
    <citation type="submission" date="2020-08" db="EMBL/GenBank/DDBJ databases">
        <title>The Agave Microbiome: Exploring the role of microbial communities in plant adaptations to desert environments.</title>
        <authorList>
            <person name="Partida-Martinez L.P."/>
        </authorList>
    </citation>
    <scope>NUCLEOTIDE SEQUENCE [LARGE SCALE GENOMIC DNA]</scope>
    <source>
        <strain evidence="1 2">AT2.17</strain>
    </source>
</reference>
<accession>A0A7Y9H126</accession>
<evidence type="ECO:0000313" key="2">
    <source>
        <dbReference type="Proteomes" id="UP000549911"/>
    </source>
</evidence>
<evidence type="ECO:0000313" key="1">
    <source>
        <dbReference type="EMBL" id="NYE35671.1"/>
    </source>
</evidence>
<protein>
    <submittedName>
        <fullName evidence="1">Uncharacterized protein</fullName>
    </submittedName>
</protein>
<gene>
    <name evidence="1" type="ORF">F4692_000775</name>
</gene>
<dbReference type="Proteomes" id="UP000549911">
    <property type="component" value="Unassembled WGS sequence"/>
</dbReference>